<evidence type="ECO:0000313" key="3">
    <source>
        <dbReference type="EMBL" id="KAG2901134.1"/>
    </source>
</evidence>
<dbReference type="EMBL" id="RCMG01001454">
    <property type="protein sequence ID" value="KAG2826923.1"/>
    <property type="molecule type" value="Genomic_DNA"/>
</dbReference>
<organism evidence="2 5">
    <name type="scientific">Phytophthora cactorum</name>
    <dbReference type="NCBI Taxonomy" id="29920"/>
    <lineage>
        <taxon>Eukaryota</taxon>
        <taxon>Sar</taxon>
        <taxon>Stramenopiles</taxon>
        <taxon>Oomycota</taxon>
        <taxon>Peronosporomycetes</taxon>
        <taxon>Peronosporales</taxon>
        <taxon>Peronosporaceae</taxon>
        <taxon>Phytophthora</taxon>
    </lineage>
</organism>
<dbReference type="Proteomes" id="UP000774804">
    <property type="component" value="Unassembled WGS sequence"/>
</dbReference>
<evidence type="ECO:0008006" key="6">
    <source>
        <dbReference type="Google" id="ProtNLM"/>
    </source>
</evidence>
<dbReference type="Proteomes" id="UP000760860">
    <property type="component" value="Unassembled WGS sequence"/>
</dbReference>
<dbReference type="AlphaFoldDB" id="A0A8T1B4K8"/>
<evidence type="ECO:0000313" key="4">
    <source>
        <dbReference type="EMBL" id="KAG3207677.1"/>
    </source>
</evidence>
<dbReference type="Proteomes" id="UP000735874">
    <property type="component" value="Unassembled WGS sequence"/>
</dbReference>
<reference evidence="2" key="1">
    <citation type="submission" date="2018-10" db="EMBL/GenBank/DDBJ databases">
        <title>Effector identification in a new, highly contiguous assembly of the strawberry crown rot pathogen Phytophthora cactorum.</title>
        <authorList>
            <person name="Armitage A.D."/>
            <person name="Nellist C.F."/>
            <person name="Bates H."/>
            <person name="Vickerstaff R.J."/>
            <person name="Harrison R.J."/>
        </authorList>
    </citation>
    <scope>NUCLEOTIDE SEQUENCE</scope>
    <source>
        <strain evidence="1">15-7</strain>
        <strain evidence="3">4032</strain>
        <strain evidence="2">4040</strain>
        <strain evidence="4">P421</strain>
    </source>
</reference>
<dbReference type="EMBL" id="RCMV01001666">
    <property type="protein sequence ID" value="KAG3207677.1"/>
    <property type="molecule type" value="Genomic_DNA"/>
</dbReference>
<comment type="caution">
    <text evidence="2">The sequence shown here is derived from an EMBL/GenBank/DDBJ whole genome shotgun (WGS) entry which is preliminary data.</text>
</comment>
<evidence type="ECO:0000313" key="5">
    <source>
        <dbReference type="Proteomes" id="UP000736787"/>
    </source>
</evidence>
<dbReference type="EMBL" id="RCMK01001453">
    <property type="protein sequence ID" value="KAG2894016.1"/>
    <property type="molecule type" value="Genomic_DNA"/>
</dbReference>
<accession>A0A8T1B4K8</accession>
<evidence type="ECO:0000313" key="2">
    <source>
        <dbReference type="EMBL" id="KAG2894016.1"/>
    </source>
</evidence>
<dbReference type="VEuPathDB" id="FungiDB:PC110_g23229"/>
<dbReference type="EMBL" id="RCMI01000674">
    <property type="protein sequence ID" value="KAG2901134.1"/>
    <property type="molecule type" value="Genomic_DNA"/>
</dbReference>
<sequence length="153" mass="17142">MRAHISKATKAKCVEKQVGMCVLPGDLTPYLQAGDIGIYTSFKANLSEFINTWKLSDDVQYTRGGNPRPPSVERVESWARSAWEAVPDSVVSKSVAAEGFSSDEMQWHIARHDVYGELFRVKWADRDRESVDDAAVEQSFLDALDEFIIVETA</sequence>
<name>A0A8T1B4K8_9STRA</name>
<gene>
    <name evidence="1" type="ORF">PC113_g21701</name>
    <name evidence="3" type="ORF">PC115_g15961</name>
    <name evidence="2" type="ORF">PC117_g23610</name>
    <name evidence="4" type="ORF">PC129_g21286</name>
</gene>
<protein>
    <recommendedName>
        <fullName evidence="6">DDE-1 domain-containing protein</fullName>
    </recommendedName>
</protein>
<proteinExistence type="predicted"/>
<evidence type="ECO:0000313" key="1">
    <source>
        <dbReference type="EMBL" id="KAG2826923.1"/>
    </source>
</evidence>
<dbReference type="Proteomes" id="UP000736787">
    <property type="component" value="Unassembled WGS sequence"/>
</dbReference>